<dbReference type="Proteomes" id="UP000319576">
    <property type="component" value="Chromosome"/>
</dbReference>
<evidence type="ECO:0000313" key="1">
    <source>
        <dbReference type="EMBL" id="QDU24104.1"/>
    </source>
</evidence>
<dbReference type="InterPro" id="IPR017850">
    <property type="entry name" value="Alkaline_phosphatase_core_sf"/>
</dbReference>
<evidence type="ECO:0000313" key="2">
    <source>
        <dbReference type="Proteomes" id="UP000319576"/>
    </source>
</evidence>
<dbReference type="EMBL" id="CP036273">
    <property type="protein sequence ID" value="QDU24104.1"/>
    <property type="molecule type" value="Genomic_DNA"/>
</dbReference>
<dbReference type="PANTHER" id="PTHR43737:SF1">
    <property type="entry name" value="DUF1501 DOMAIN-CONTAINING PROTEIN"/>
    <property type="match status" value="1"/>
</dbReference>
<name>A0A517Y352_9BACT</name>
<sequence length="461" mass="49484">MPARTALLTRRRLLHVGAGGYLGLNLGGLLEARAAAPPPAAPKPIRACVLVFLYGGPSHLDTFDLKPDAPAEVRGEFRSVATSVPGLRVCEHLPRVARVMDRVALVRSVTHSARLHDSASIHALTGRPLDGPDRELFAPQPQVYPSYGSAVAYLTRGRGVDVPFASLPFPFHNVVPTPCQGGGFLGRAYDPLWVDVDAATREYRAGALRPAADVSPARLGERRRLLDTLGKPAAVYETAYRLLEAEAVRGAADVFREPLRVRERYGFGAAPAAVGEGGGGGNGAELGVARQMRGQNFLLARRLVEAGVPFVTVYDFKQQGQNWDAHFKGANQHRTHLLPQFDQGLSALIEDLDTRGLLDSTLVVAMGEFGRTPRVNRDGGRDHWPDCYTALFAGGGVTGGAVYGASDRLGAYPARDPVTPGDLAATIFWRFGLDPAAEVFDQAGRPHRLAAGEPLRRLFGS</sequence>
<protein>
    <recommendedName>
        <fullName evidence="3">DUF1501 domain-containing protein</fullName>
    </recommendedName>
</protein>
<dbReference type="RefSeq" id="WP_145244297.1">
    <property type="nucleotide sequence ID" value="NZ_CP036273.1"/>
</dbReference>
<gene>
    <name evidence="1" type="ORF">ETAA1_61170</name>
</gene>
<keyword evidence="2" id="KW-1185">Reference proteome</keyword>
<dbReference type="Pfam" id="PF07394">
    <property type="entry name" value="DUF1501"/>
    <property type="match status" value="1"/>
</dbReference>
<proteinExistence type="predicted"/>
<dbReference type="SUPFAM" id="SSF53649">
    <property type="entry name" value="Alkaline phosphatase-like"/>
    <property type="match status" value="1"/>
</dbReference>
<dbReference type="OrthoDB" id="127333at2"/>
<dbReference type="InterPro" id="IPR010869">
    <property type="entry name" value="DUF1501"/>
</dbReference>
<dbReference type="PANTHER" id="PTHR43737">
    <property type="entry name" value="BLL7424 PROTEIN"/>
    <property type="match status" value="1"/>
</dbReference>
<organism evidence="1 2">
    <name type="scientific">Urbifossiella limnaea</name>
    <dbReference type="NCBI Taxonomy" id="2528023"/>
    <lineage>
        <taxon>Bacteria</taxon>
        <taxon>Pseudomonadati</taxon>
        <taxon>Planctomycetota</taxon>
        <taxon>Planctomycetia</taxon>
        <taxon>Gemmatales</taxon>
        <taxon>Gemmataceae</taxon>
        <taxon>Urbifossiella</taxon>
    </lineage>
</organism>
<dbReference type="KEGG" id="uli:ETAA1_61170"/>
<accession>A0A517Y352</accession>
<dbReference type="InterPro" id="IPR006311">
    <property type="entry name" value="TAT_signal"/>
</dbReference>
<dbReference type="PROSITE" id="PS51318">
    <property type="entry name" value="TAT"/>
    <property type="match status" value="1"/>
</dbReference>
<dbReference type="AlphaFoldDB" id="A0A517Y352"/>
<reference evidence="1 2" key="1">
    <citation type="submission" date="2019-02" db="EMBL/GenBank/DDBJ databases">
        <title>Deep-cultivation of Planctomycetes and their phenomic and genomic characterization uncovers novel biology.</title>
        <authorList>
            <person name="Wiegand S."/>
            <person name="Jogler M."/>
            <person name="Boedeker C."/>
            <person name="Pinto D."/>
            <person name="Vollmers J."/>
            <person name="Rivas-Marin E."/>
            <person name="Kohn T."/>
            <person name="Peeters S.H."/>
            <person name="Heuer A."/>
            <person name="Rast P."/>
            <person name="Oberbeckmann S."/>
            <person name="Bunk B."/>
            <person name="Jeske O."/>
            <person name="Meyerdierks A."/>
            <person name="Storesund J.E."/>
            <person name="Kallscheuer N."/>
            <person name="Luecker S."/>
            <person name="Lage O.M."/>
            <person name="Pohl T."/>
            <person name="Merkel B.J."/>
            <person name="Hornburger P."/>
            <person name="Mueller R.-W."/>
            <person name="Bruemmer F."/>
            <person name="Labrenz M."/>
            <person name="Spormann A.M."/>
            <person name="Op den Camp H."/>
            <person name="Overmann J."/>
            <person name="Amann R."/>
            <person name="Jetten M.S.M."/>
            <person name="Mascher T."/>
            <person name="Medema M.H."/>
            <person name="Devos D.P."/>
            <person name="Kaster A.-K."/>
            <person name="Ovreas L."/>
            <person name="Rohde M."/>
            <person name="Galperin M.Y."/>
            <person name="Jogler C."/>
        </authorList>
    </citation>
    <scope>NUCLEOTIDE SEQUENCE [LARGE SCALE GENOMIC DNA]</scope>
    <source>
        <strain evidence="1 2">ETA_A1</strain>
    </source>
</reference>
<evidence type="ECO:0008006" key="3">
    <source>
        <dbReference type="Google" id="ProtNLM"/>
    </source>
</evidence>